<proteinExistence type="predicted"/>
<sequence length="69" mass="7465">MQNLTFKTNIKCAGCIEKVTPVLDREIGTGKWHVATDQPSKTLTVTSDLTAEKVIALVQSAGFSAEEQN</sequence>
<dbReference type="Gene3D" id="3.30.70.100">
    <property type="match status" value="1"/>
</dbReference>
<evidence type="ECO:0000313" key="3">
    <source>
        <dbReference type="Proteomes" id="UP000190888"/>
    </source>
</evidence>
<dbReference type="STRING" id="413434.SAMN04488132_103328"/>
<accession>A0A1T4MDK5</accession>
<dbReference type="SUPFAM" id="SSF55008">
    <property type="entry name" value="HMA, heavy metal-associated domain"/>
    <property type="match status" value="1"/>
</dbReference>
<keyword evidence="3" id="KW-1185">Reference proteome</keyword>
<reference evidence="2 3" key="1">
    <citation type="submission" date="2017-02" db="EMBL/GenBank/DDBJ databases">
        <authorList>
            <person name="Peterson S.W."/>
        </authorList>
    </citation>
    <scope>NUCLEOTIDE SEQUENCE [LARGE SCALE GENOMIC DNA]</scope>
    <source>
        <strain evidence="2 3">DSM 22335</strain>
    </source>
</reference>
<dbReference type="EMBL" id="FUWH01000003">
    <property type="protein sequence ID" value="SJZ65012.1"/>
    <property type="molecule type" value="Genomic_DNA"/>
</dbReference>
<evidence type="ECO:0000313" key="2">
    <source>
        <dbReference type="EMBL" id="SJZ65012.1"/>
    </source>
</evidence>
<dbReference type="OrthoDB" id="677920at2"/>
<dbReference type="InterPro" id="IPR036163">
    <property type="entry name" value="HMA_dom_sf"/>
</dbReference>
<name>A0A1T4MDK5_9BACT</name>
<dbReference type="Proteomes" id="UP000190888">
    <property type="component" value="Unassembled WGS sequence"/>
</dbReference>
<feature type="domain" description="HMA" evidence="1">
    <location>
        <begin position="1"/>
        <end position="66"/>
    </location>
</feature>
<dbReference type="PROSITE" id="PS50846">
    <property type="entry name" value="HMA_2"/>
    <property type="match status" value="1"/>
</dbReference>
<dbReference type="RefSeq" id="WP_078830805.1">
    <property type="nucleotide sequence ID" value="NZ_FUWH01000003.1"/>
</dbReference>
<dbReference type="AlphaFoldDB" id="A0A1T4MDK5"/>
<gene>
    <name evidence="2" type="ORF">SAMN04488132_103328</name>
</gene>
<evidence type="ECO:0000259" key="1">
    <source>
        <dbReference type="PROSITE" id="PS50846"/>
    </source>
</evidence>
<dbReference type="InterPro" id="IPR006121">
    <property type="entry name" value="HMA_dom"/>
</dbReference>
<dbReference type="Pfam" id="PF00403">
    <property type="entry name" value="HMA"/>
    <property type="match status" value="1"/>
</dbReference>
<protein>
    <submittedName>
        <fullName evidence="2">Heavy-metal-associated domain-containing protein</fullName>
    </submittedName>
</protein>
<dbReference type="GO" id="GO:0046872">
    <property type="term" value="F:metal ion binding"/>
    <property type="evidence" value="ECO:0007669"/>
    <property type="project" value="InterPro"/>
</dbReference>
<organism evidence="2 3">
    <name type="scientific">Sediminibacterium ginsengisoli</name>
    <dbReference type="NCBI Taxonomy" id="413434"/>
    <lineage>
        <taxon>Bacteria</taxon>
        <taxon>Pseudomonadati</taxon>
        <taxon>Bacteroidota</taxon>
        <taxon>Chitinophagia</taxon>
        <taxon>Chitinophagales</taxon>
        <taxon>Chitinophagaceae</taxon>
        <taxon>Sediminibacterium</taxon>
    </lineage>
</organism>